<organism evidence="3 4">
    <name type="scientific">Plastoroseomonas hellenica</name>
    <dbReference type="NCBI Taxonomy" id="2687306"/>
    <lineage>
        <taxon>Bacteria</taxon>
        <taxon>Pseudomonadati</taxon>
        <taxon>Pseudomonadota</taxon>
        <taxon>Alphaproteobacteria</taxon>
        <taxon>Acetobacterales</taxon>
        <taxon>Acetobacteraceae</taxon>
        <taxon>Plastoroseomonas</taxon>
    </lineage>
</organism>
<accession>A0ABS5EW21</accession>
<proteinExistence type="predicted"/>
<dbReference type="EMBL" id="JAAGBB010000009">
    <property type="protein sequence ID" value="MBR0664501.1"/>
    <property type="molecule type" value="Genomic_DNA"/>
</dbReference>
<evidence type="ECO:0000256" key="2">
    <source>
        <dbReference type="SAM" id="SignalP"/>
    </source>
</evidence>
<evidence type="ECO:0000313" key="4">
    <source>
        <dbReference type="Proteomes" id="UP001196870"/>
    </source>
</evidence>
<dbReference type="RefSeq" id="WP_211852170.1">
    <property type="nucleotide sequence ID" value="NZ_JAAGBB010000009.1"/>
</dbReference>
<dbReference type="Proteomes" id="UP001196870">
    <property type="component" value="Unassembled WGS sequence"/>
</dbReference>
<feature type="signal peptide" evidence="2">
    <location>
        <begin position="1"/>
        <end position="26"/>
    </location>
</feature>
<protein>
    <submittedName>
        <fullName evidence="3">Uncharacterized protein</fullName>
    </submittedName>
</protein>
<feature type="region of interest" description="Disordered" evidence="1">
    <location>
        <begin position="52"/>
        <end position="79"/>
    </location>
</feature>
<feature type="chain" id="PRO_5047448089" evidence="2">
    <location>
        <begin position="27"/>
        <end position="79"/>
    </location>
</feature>
<name>A0ABS5EW21_9PROT</name>
<keyword evidence="2" id="KW-0732">Signal</keyword>
<reference evidence="4" key="1">
    <citation type="journal article" date="2021" name="Syst. Appl. Microbiol.">
        <title>Roseomonas hellenica sp. nov., isolated from roots of wild-growing Alkanna tinctoria.</title>
        <authorList>
            <person name="Rat A."/>
            <person name="Naranjo H.D."/>
            <person name="Lebbe L."/>
            <person name="Cnockaert M."/>
            <person name="Krigas N."/>
            <person name="Grigoriadou K."/>
            <person name="Maloupa E."/>
            <person name="Willems A."/>
        </authorList>
    </citation>
    <scope>NUCLEOTIDE SEQUENCE [LARGE SCALE GENOMIC DNA]</scope>
    <source>
        <strain evidence="4">LMG 31523</strain>
    </source>
</reference>
<evidence type="ECO:0000313" key="3">
    <source>
        <dbReference type="EMBL" id="MBR0664501.1"/>
    </source>
</evidence>
<sequence>MRKLFLASLGLLGLAAVSGVSTPAAAASFTNGLLLPVAAPAPMVEHAAPVRDQMTVAQDQSDARRHRRPRRHVRRIVRR</sequence>
<keyword evidence="4" id="KW-1185">Reference proteome</keyword>
<feature type="compositionally biased region" description="Basic residues" evidence="1">
    <location>
        <begin position="64"/>
        <end position="79"/>
    </location>
</feature>
<comment type="caution">
    <text evidence="3">The sequence shown here is derived from an EMBL/GenBank/DDBJ whole genome shotgun (WGS) entry which is preliminary data.</text>
</comment>
<gene>
    <name evidence="3" type="ORF">GXW71_09070</name>
</gene>
<evidence type="ECO:0000256" key="1">
    <source>
        <dbReference type="SAM" id="MobiDB-lite"/>
    </source>
</evidence>